<dbReference type="HAMAP" id="MF_00495">
    <property type="entry name" value="GPH_hydrolase_bact"/>
    <property type="match status" value="1"/>
</dbReference>
<evidence type="ECO:0000256" key="8">
    <source>
        <dbReference type="ARBA" id="ARBA00022842"/>
    </source>
</evidence>
<evidence type="ECO:0000256" key="9">
    <source>
        <dbReference type="ARBA" id="ARBA00023277"/>
    </source>
</evidence>
<name>A0ABU8D1E0_9GAMM</name>
<evidence type="ECO:0000256" key="10">
    <source>
        <dbReference type="HAMAP-Rule" id="MF_00495"/>
    </source>
</evidence>
<evidence type="ECO:0000256" key="6">
    <source>
        <dbReference type="ARBA" id="ARBA00022723"/>
    </source>
</evidence>
<organism evidence="11 12">
    <name type="scientific">Lysobacter firmicutimachus</name>
    <dbReference type="NCBI Taxonomy" id="1792846"/>
    <lineage>
        <taxon>Bacteria</taxon>
        <taxon>Pseudomonadati</taxon>
        <taxon>Pseudomonadota</taxon>
        <taxon>Gammaproteobacteria</taxon>
        <taxon>Lysobacterales</taxon>
        <taxon>Lysobacteraceae</taxon>
        <taxon>Lysobacter</taxon>
    </lineage>
</organism>
<sequence length="230" mass="24287">MSAAAAAVAAFPKAALFDLDGTLLDSAPDMLAVANRMRAARGVGPMPLDALRPHVSKGARAMLGAAFPELDAEGRDARVREFLDLYEVELGLHGAPFAGVEAMLGQLEAAGCVWGIVTNKPEYLARKLMPLLGWETRCAVLIGGDTLAARKPDPLPLTVAAERIGMTAADCVYVGDDERDILAARAAGMPSVAALWGYRLDHDDPLSWQADAMIEAPAQLLAADAWPATR</sequence>
<gene>
    <name evidence="11" type="ORF">V2J18_08565</name>
</gene>
<keyword evidence="9 10" id="KW-0119">Carbohydrate metabolism</keyword>
<keyword evidence="6 10" id="KW-0479">Metal-binding</keyword>
<dbReference type="InterPro" id="IPR023214">
    <property type="entry name" value="HAD_sf"/>
</dbReference>
<feature type="binding site" evidence="10">
    <location>
        <position position="20"/>
    </location>
    <ligand>
        <name>Mg(2+)</name>
        <dbReference type="ChEBI" id="CHEBI:18420"/>
    </ligand>
</feature>
<dbReference type="InterPro" id="IPR036412">
    <property type="entry name" value="HAD-like_sf"/>
</dbReference>
<dbReference type="Proteomes" id="UP001387215">
    <property type="component" value="Unassembled WGS sequence"/>
</dbReference>
<evidence type="ECO:0000256" key="2">
    <source>
        <dbReference type="ARBA" id="ARBA00001946"/>
    </source>
</evidence>
<reference evidence="11 12" key="1">
    <citation type="submission" date="2024-02" db="EMBL/GenBank/DDBJ databases">
        <title>Lysobacter Genome Sequencing and Mining.</title>
        <authorList>
            <person name="Bierman J."/>
            <person name="Walker M.C."/>
        </authorList>
    </citation>
    <scope>NUCLEOTIDE SEQUENCE [LARGE SCALE GENOMIC DNA]</scope>
    <source>
        <strain evidence="11 12">PB6250</strain>
    </source>
</reference>
<feature type="active site" description="Nucleophile" evidence="10">
    <location>
        <position position="18"/>
    </location>
</feature>
<dbReference type="NCBIfam" id="TIGR01449">
    <property type="entry name" value="PGP_bact"/>
    <property type="match status" value="1"/>
</dbReference>
<dbReference type="NCBIfam" id="TIGR01549">
    <property type="entry name" value="HAD-SF-IA-v1"/>
    <property type="match status" value="1"/>
</dbReference>
<dbReference type="NCBIfam" id="TIGR01509">
    <property type="entry name" value="HAD-SF-IA-v3"/>
    <property type="match status" value="1"/>
</dbReference>
<proteinExistence type="inferred from homology"/>
<dbReference type="Pfam" id="PF13419">
    <property type="entry name" value="HAD_2"/>
    <property type="match status" value="1"/>
</dbReference>
<dbReference type="NCBIfam" id="NF009700">
    <property type="entry name" value="PRK13226.1"/>
    <property type="match status" value="1"/>
</dbReference>
<dbReference type="Gene3D" id="1.10.150.240">
    <property type="entry name" value="Putative phosphatase, domain 2"/>
    <property type="match status" value="1"/>
</dbReference>
<protein>
    <recommendedName>
        <fullName evidence="5 10">Phosphoglycolate phosphatase</fullName>
        <shortName evidence="10">PGP</shortName>
        <shortName evidence="10">PGPase</shortName>
        <ecNumber evidence="5 10">3.1.3.18</ecNumber>
    </recommendedName>
</protein>
<comment type="catalytic activity">
    <reaction evidence="1 10">
        <text>2-phosphoglycolate + H2O = glycolate + phosphate</text>
        <dbReference type="Rhea" id="RHEA:14369"/>
        <dbReference type="ChEBI" id="CHEBI:15377"/>
        <dbReference type="ChEBI" id="CHEBI:29805"/>
        <dbReference type="ChEBI" id="CHEBI:43474"/>
        <dbReference type="ChEBI" id="CHEBI:58033"/>
        <dbReference type="EC" id="3.1.3.18"/>
    </reaction>
</comment>
<dbReference type="SFLD" id="SFLDS00003">
    <property type="entry name" value="Haloacid_Dehalogenase"/>
    <property type="match status" value="1"/>
</dbReference>
<feature type="binding site" evidence="10">
    <location>
        <position position="176"/>
    </location>
    <ligand>
        <name>Mg(2+)</name>
        <dbReference type="ChEBI" id="CHEBI:18420"/>
    </ligand>
</feature>
<dbReference type="PRINTS" id="PR00413">
    <property type="entry name" value="HADHALOGNASE"/>
</dbReference>
<dbReference type="SUPFAM" id="SSF56784">
    <property type="entry name" value="HAD-like"/>
    <property type="match status" value="1"/>
</dbReference>
<comment type="pathway">
    <text evidence="3 10">Organic acid metabolism; glycolate biosynthesis; glycolate from 2-phosphoglycolate: step 1/1.</text>
</comment>
<evidence type="ECO:0000256" key="5">
    <source>
        <dbReference type="ARBA" id="ARBA00013078"/>
    </source>
</evidence>
<dbReference type="InterPro" id="IPR037512">
    <property type="entry name" value="PGPase_prok"/>
</dbReference>
<comment type="caution">
    <text evidence="11">The sequence shown here is derived from an EMBL/GenBank/DDBJ whole genome shotgun (WGS) entry which is preliminary data.</text>
</comment>
<keyword evidence="8 10" id="KW-0460">Magnesium</keyword>
<comment type="function">
    <text evidence="10">Specifically catalyzes the dephosphorylation of 2-phosphoglycolate. Is involved in the dissimilation of the intracellular 2-phosphoglycolate formed during the DNA repair of 3'-phosphoglycolate ends, a major class of DNA lesions induced by oxidative stress.</text>
</comment>
<keyword evidence="7 10" id="KW-0378">Hydrolase</keyword>
<dbReference type="PANTHER" id="PTHR43434:SF23">
    <property type="entry name" value="PHOSPHOGLYCOLATE PHOSPHATASE"/>
    <property type="match status" value="1"/>
</dbReference>
<dbReference type="InterPro" id="IPR050155">
    <property type="entry name" value="HAD-like_hydrolase_sf"/>
</dbReference>
<keyword evidence="12" id="KW-1185">Reference proteome</keyword>
<dbReference type="EMBL" id="JBANDL010000002">
    <property type="protein sequence ID" value="MEI2454727.1"/>
    <property type="molecule type" value="Genomic_DNA"/>
</dbReference>
<dbReference type="SFLD" id="SFLDG01129">
    <property type="entry name" value="C1.5:_HAD__Beta-PGM__Phosphata"/>
    <property type="match status" value="1"/>
</dbReference>
<evidence type="ECO:0000313" key="11">
    <source>
        <dbReference type="EMBL" id="MEI2454727.1"/>
    </source>
</evidence>
<evidence type="ECO:0000256" key="7">
    <source>
        <dbReference type="ARBA" id="ARBA00022801"/>
    </source>
</evidence>
<accession>A0ABU8D1E0</accession>
<evidence type="ECO:0000313" key="12">
    <source>
        <dbReference type="Proteomes" id="UP001387215"/>
    </source>
</evidence>
<dbReference type="RefSeq" id="WP_064746856.1">
    <property type="nucleotide sequence ID" value="NZ_JBANDL010000002.1"/>
</dbReference>
<comment type="cofactor">
    <cofactor evidence="2 10">
        <name>Mg(2+)</name>
        <dbReference type="ChEBI" id="CHEBI:18420"/>
    </cofactor>
</comment>
<feature type="binding site" evidence="10">
    <location>
        <position position="18"/>
    </location>
    <ligand>
        <name>Mg(2+)</name>
        <dbReference type="ChEBI" id="CHEBI:18420"/>
    </ligand>
</feature>
<dbReference type="EC" id="3.1.3.18" evidence="5 10"/>
<comment type="similarity">
    <text evidence="4 10">Belongs to the HAD-like hydrolase superfamily. CbbY/CbbZ/Gph/YieH family.</text>
</comment>
<dbReference type="InterPro" id="IPR023198">
    <property type="entry name" value="PGP-like_dom2"/>
</dbReference>
<dbReference type="GO" id="GO:0008967">
    <property type="term" value="F:phosphoglycolate phosphatase activity"/>
    <property type="evidence" value="ECO:0007669"/>
    <property type="project" value="UniProtKB-EC"/>
</dbReference>
<evidence type="ECO:0000256" key="4">
    <source>
        <dbReference type="ARBA" id="ARBA00006171"/>
    </source>
</evidence>
<dbReference type="InterPro" id="IPR006439">
    <property type="entry name" value="HAD-SF_hydro_IA"/>
</dbReference>
<evidence type="ECO:0000256" key="3">
    <source>
        <dbReference type="ARBA" id="ARBA00004818"/>
    </source>
</evidence>
<evidence type="ECO:0000256" key="1">
    <source>
        <dbReference type="ARBA" id="ARBA00000830"/>
    </source>
</evidence>
<dbReference type="Gene3D" id="3.40.50.1000">
    <property type="entry name" value="HAD superfamily/HAD-like"/>
    <property type="match status" value="1"/>
</dbReference>
<dbReference type="PANTHER" id="PTHR43434">
    <property type="entry name" value="PHOSPHOGLYCOLATE PHOSPHATASE"/>
    <property type="match status" value="1"/>
</dbReference>
<dbReference type="InterPro" id="IPR041492">
    <property type="entry name" value="HAD_2"/>
</dbReference>